<proteinExistence type="predicted"/>
<evidence type="ECO:0000313" key="1">
    <source>
        <dbReference type="EMBL" id="CAG8704777.1"/>
    </source>
</evidence>
<dbReference type="Proteomes" id="UP000789342">
    <property type="component" value="Unassembled WGS sequence"/>
</dbReference>
<name>A0A9N9HT47_9GLOM</name>
<keyword evidence="2" id="KW-1185">Reference proteome</keyword>
<accession>A0A9N9HT47</accession>
<sequence length="177" mass="20569">MSSKWCSYFNETEPKEYRFLDFYEYRSKQADFTFSFQKESYKLQMDLNNLMEDGSEESKETASHLNKLFKASNLLRGQWNAVYLMVGMSAIRKWNPYNYGGQWNAVYLTVGMSVGHRDTFCDVNAFWNKIELNRRLQDQLQTAEVEATSSLISVSAKTFATTIRNVHSAIENVNDSL</sequence>
<protein>
    <submittedName>
        <fullName evidence="1">11808_t:CDS:1</fullName>
    </submittedName>
</protein>
<dbReference type="AlphaFoldDB" id="A0A9N9HT47"/>
<dbReference type="OrthoDB" id="2438717at2759"/>
<evidence type="ECO:0000313" key="2">
    <source>
        <dbReference type="Proteomes" id="UP000789342"/>
    </source>
</evidence>
<comment type="caution">
    <text evidence="1">The sequence shown here is derived from an EMBL/GenBank/DDBJ whole genome shotgun (WGS) entry which is preliminary data.</text>
</comment>
<reference evidence="1" key="1">
    <citation type="submission" date="2021-06" db="EMBL/GenBank/DDBJ databases">
        <authorList>
            <person name="Kallberg Y."/>
            <person name="Tangrot J."/>
            <person name="Rosling A."/>
        </authorList>
    </citation>
    <scope>NUCLEOTIDE SEQUENCE</scope>
    <source>
        <strain evidence="1">CL551</strain>
    </source>
</reference>
<gene>
    <name evidence="1" type="ORF">AMORRO_LOCUS12334</name>
</gene>
<dbReference type="EMBL" id="CAJVPV010017940">
    <property type="protein sequence ID" value="CAG8704777.1"/>
    <property type="molecule type" value="Genomic_DNA"/>
</dbReference>
<feature type="non-terminal residue" evidence="1">
    <location>
        <position position="1"/>
    </location>
</feature>
<organism evidence="1 2">
    <name type="scientific">Acaulospora morrowiae</name>
    <dbReference type="NCBI Taxonomy" id="94023"/>
    <lineage>
        <taxon>Eukaryota</taxon>
        <taxon>Fungi</taxon>
        <taxon>Fungi incertae sedis</taxon>
        <taxon>Mucoromycota</taxon>
        <taxon>Glomeromycotina</taxon>
        <taxon>Glomeromycetes</taxon>
        <taxon>Diversisporales</taxon>
        <taxon>Acaulosporaceae</taxon>
        <taxon>Acaulospora</taxon>
    </lineage>
</organism>